<dbReference type="RefSeq" id="WP_344302847.1">
    <property type="nucleotide sequence ID" value="NZ_BAAAQQ010000004.1"/>
</dbReference>
<dbReference type="Pfam" id="PF04909">
    <property type="entry name" value="Amidohydro_2"/>
    <property type="match status" value="1"/>
</dbReference>
<dbReference type="InterPro" id="IPR032466">
    <property type="entry name" value="Metal_Hydrolase"/>
</dbReference>
<evidence type="ECO:0000313" key="3">
    <source>
        <dbReference type="Proteomes" id="UP001500575"/>
    </source>
</evidence>
<comment type="caution">
    <text evidence="2">The sequence shown here is derived from an EMBL/GenBank/DDBJ whole genome shotgun (WGS) entry which is preliminary data.</text>
</comment>
<proteinExistence type="predicted"/>
<name>A0ABN2Y2G6_9ACTN</name>
<evidence type="ECO:0000259" key="1">
    <source>
        <dbReference type="Pfam" id="PF04909"/>
    </source>
</evidence>
<dbReference type="Gene3D" id="3.20.20.140">
    <property type="entry name" value="Metal-dependent hydrolases"/>
    <property type="match status" value="1"/>
</dbReference>
<dbReference type="InterPro" id="IPR006680">
    <property type="entry name" value="Amidohydro-rel"/>
</dbReference>
<feature type="domain" description="Amidohydrolase-related" evidence="1">
    <location>
        <begin position="180"/>
        <end position="369"/>
    </location>
</feature>
<gene>
    <name evidence="2" type="ORF">GCM10009843_12870</name>
</gene>
<dbReference type="SUPFAM" id="SSF51556">
    <property type="entry name" value="Metallo-dependent hydrolases"/>
    <property type="match status" value="1"/>
</dbReference>
<accession>A0ABN2Y2G6</accession>
<reference evidence="2 3" key="1">
    <citation type="journal article" date="2019" name="Int. J. Syst. Evol. Microbiol.">
        <title>The Global Catalogue of Microorganisms (GCM) 10K type strain sequencing project: providing services to taxonomists for standard genome sequencing and annotation.</title>
        <authorList>
            <consortium name="The Broad Institute Genomics Platform"/>
            <consortium name="The Broad Institute Genome Sequencing Center for Infectious Disease"/>
            <person name="Wu L."/>
            <person name="Ma J."/>
        </authorList>
    </citation>
    <scope>NUCLEOTIDE SEQUENCE [LARGE SCALE GENOMIC DNA]</scope>
    <source>
        <strain evidence="2 3">JCM 16021</strain>
    </source>
</reference>
<dbReference type="EMBL" id="BAAAQQ010000004">
    <property type="protein sequence ID" value="GAA2119863.1"/>
    <property type="molecule type" value="Genomic_DNA"/>
</dbReference>
<organism evidence="2 3">
    <name type="scientific">Nocardioides bigeumensis</name>
    <dbReference type="NCBI Taxonomy" id="433657"/>
    <lineage>
        <taxon>Bacteria</taxon>
        <taxon>Bacillati</taxon>
        <taxon>Actinomycetota</taxon>
        <taxon>Actinomycetes</taxon>
        <taxon>Propionibacteriales</taxon>
        <taxon>Nocardioidaceae</taxon>
        <taxon>Nocardioides</taxon>
    </lineage>
</organism>
<dbReference type="Proteomes" id="UP001500575">
    <property type="component" value="Unassembled WGS sequence"/>
</dbReference>
<dbReference type="PANTHER" id="PTHR43383:SF2">
    <property type="entry name" value="AMIDOHYDROLASE 2 FAMILY PROTEIN"/>
    <property type="match status" value="1"/>
</dbReference>
<evidence type="ECO:0000313" key="2">
    <source>
        <dbReference type="EMBL" id="GAA2119863.1"/>
    </source>
</evidence>
<dbReference type="PANTHER" id="PTHR43383">
    <property type="entry name" value="NODULIN 6"/>
    <property type="match status" value="1"/>
</dbReference>
<protein>
    <submittedName>
        <fullName evidence="2">Amidohydrolase family protein</fullName>
    </submittedName>
</protein>
<sequence>MTSPPASVLPDWGPLVDHHCHGLVLTDLDRAGFEALMNEAVGPSPLGTTLFDSMLGLAIRRHCSPLLDLEPLAPAEAYLARRLELGAAEVNRRLMSAAGIDTLLVDTGLGEGVICGPDELAGIAGGTAREIVRLEQVAEQVLRAGTSDFAGDVVARLRSAQGAGAVGAKSIAAYRVGLGLPAAKPSAVELDRALAGASPLRLVSMPVSAWLAHTALELGLPLQFHVGYGDSDLDLLDCDPLRLTAFLRATQERGVPVLLLHSYPYHRNAGYLAQVFDHVFLDLGLSTHNTGALSRTLYAETLELAPFGKLLFSTDAYGLAELYLIGALLFRAGLGGVLDDLVAAGDMTAADGAYVGRLVAGDNARRAYALD</sequence>
<keyword evidence="3" id="KW-1185">Reference proteome</keyword>